<keyword evidence="1" id="KW-1133">Transmembrane helix</keyword>
<gene>
    <name evidence="3" type="ORF">FYJ37_14325</name>
</gene>
<feature type="domain" description="VanZ-like" evidence="2">
    <location>
        <begin position="43"/>
        <end position="160"/>
    </location>
</feature>
<evidence type="ECO:0000313" key="3">
    <source>
        <dbReference type="EMBL" id="MSS41481.1"/>
    </source>
</evidence>
<dbReference type="Pfam" id="PF04892">
    <property type="entry name" value="VanZ"/>
    <property type="match status" value="1"/>
</dbReference>
<reference evidence="3 4" key="1">
    <citation type="submission" date="2019-08" db="EMBL/GenBank/DDBJ databases">
        <title>In-depth cultivation of the pig gut microbiome towards novel bacterial diversity and tailored functional studies.</title>
        <authorList>
            <person name="Wylensek D."/>
            <person name="Hitch T.C.A."/>
            <person name="Clavel T."/>
        </authorList>
    </citation>
    <scope>NUCLEOTIDE SEQUENCE [LARGE SCALE GENOMIC DNA]</scope>
    <source>
        <strain evidence="3 4">BL-389-WT-3D</strain>
    </source>
</reference>
<dbReference type="InterPro" id="IPR053150">
    <property type="entry name" value="Teicoplanin_resist-assoc"/>
</dbReference>
<evidence type="ECO:0000259" key="2">
    <source>
        <dbReference type="Pfam" id="PF04892"/>
    </source>
</evidence>
<proteinExistence type="predicted"/>
<name>A0A844FCR7_CLOSV</name>
<evidence type="ECO:0000256" key="1">
    <source>
        <dbReference type="SAM" id="Phobius"/>
    </source>
</evidence>
<dbReference type="InterPro" id="IPR006976">
    <property type="entry name" value="VanZ-like"/>
</dbReference>
<feature type="transmembrane region" description="Helical" evidence="1">
    <location>
        <begin position="117"/>
        <end position="135"/>
    </location>
</feature>
<keyword evidence="1" id="KW-0472">Membrane</keyword>
<dbReference type="AlphaFoldDB" id="A0A844FCR7"/>
<feature type="transmembrane region" description="Helical" evidence="1">
    <location>
        <begin position="178"/>
        <end position="198"/>
    </location>
</feature>
<dbReference type="PANTHER" id="PTHR36834:SF2">
    <property type="entry name" value="MEMBRANE PROTEIN"/>
    <property type="match status" value="1"/>
</dbReference>
<feature type="transmembrane region" description="Helical" evidence="1">
    <location>
        <begin position="6"/>
        <end position="26"/>
    </location>
</feature>
<accession>A0A844FCR7</accession>
<dbReference type="GeneID" id="62696334"/>
<sequence>MLNVFTLYSLASMLLPCMVYQLILVVKARRNGQRCQAVHVIWIYIFLIYIWMVFQVTGIGLLGDILRTDTDLILGGVNFVPFDSIGIGYILNVVMCMPLGFLLPLIWEDCRKLGKTVMIGAGFSLLIEITQLFNYRATDIDDLTANTLGVLLGYFIWKIFVRLFGIRLKARAIGKQEAIIYILLSVAGTFLLYDPYLLF</sequence>
<feature type="transmembrane region" description="Helical" evidence="1">
    <location>
        <begin position="147"/>
        <end position="166"/>
    </location>
</feature>
<dbReference type="PANTHER" id="PTHR36834">
    <property type="entry name" value="MEMBRANE PROTEIN-RELATED"/>
    <property type="match status" value="1"/>
</dbReference>
<keyword evidence="1" id="KW-0812">Transmembrane</keyword>
<protein>
    <submittedName>
        <fullName evidence="3">VanZ family protein</fullName>
    </submittedName>
</protein>
<dbReference type="RefSeq" id="WP_004605311.1">
    <property type="nucleotide sequence ID" value="NZ_AP025569.1"/>
</dbReference>
<feature type="transmembrane region" description="Helical" evidence="1">
    <location>
        <begin position="86"/>
        <end position="105"/>
    </location>
</feature>
<dbReference type="Proteomes" id="UP000462363">
    <property type="component" value="Unassembled WGS sequence"/>
</dbReference>
<comment type="caution">
    <text evidence="3">The sequence shown here is derived from an EMBL/GenBank/DDBJ whole genome shotgun (WGS) entry which is preliminary data.</text>
</comment>
<dbReference type="EMBL" id="VUMB01000037">
    <property type="protein sequence ID" value="MSS41481.1"/>
    <property type="molecule type" value="Genomic_DNA"/>
</dbReference>
<feature type="transmembrane region" description="Helical" evidence="1">
    <location>
        <begin position="38"/>
        <end position="66"/>
    </location>
</feature>
<organism evidence="3 4">
    <name type="scientific">Clostridium scindens (strain JCM 10418 / VPI 12708)</name>
    <dbReference type="NCBI Taxonomy" id="29347"/>
    <lineage>
        <taxon>Bacteria</taxon>
        <taxon>Bacillati</taxon>
        <taxon>Bacillota</taxon>
        <taxon>Clostridia</taxon>
        <taxon>Lachnospirales</taxon>
        <taxon>Lachnospiraceae</taxon>
    </lineage>
</organism>
<evidence type="ECO:0000313" key="4">
    <source>
        <dbReference type="Proteomes" id="UP000462363"/>
    </source>
</evidence>